<comment type="caution">
    <text evidence="2">The sequence shown here is derived from an EMBL/GenBank/DDBJ whole genome shotgun (WGS) entry which is preliminary data.</text>
</comment>
<dbReference type="EMBL" id="JAWZYT010000271">
    <property type="protein sequence ID" value="KAK4325597.1"/>
    <property type="molecule type" value="Genomic_DNA"/>
</dbReference>
<accession>A0AAE1QHT9</accession>
<dbReference type="AlphaFoldDB" id="A0AAE1QHT9"/>
<dbReference type="Gene3D" id="3.30.70.1820">
    <property type="entry name" value="L1 transposable element, RRM domain"/>
    <property type="match status" value="1"/>
</dbReference>
<name>A0AAE1QHT9_9EUCA</name>
<sequence length="246" mass="27822">MQGTTDTEIGQAASIDQQQQSTPTTNIMDYISTDIASLSKEGKIIVSTIVKALSIVSQEKDHAIAKLEDKVCSLENKVITLEDQLDDVEQYKRRDTIIISGPALPCEQGMENPTDLVVNAIKDKLKINMNRFDINLAHRMGPKTSNKDRPLIVKLSDTSKKTEIMDACVTVKPNLFVNESLIPKRRSIFTKIWAIRKIDRELFQQQCYTRDGKICVKLKISNQKHNITNEESLNTFLVKYPVLNQS</sequence>
<feature type="region of interest" description="Disordered" evidence="1">
    <location>
        <begin position="1"/>
        <end position="22"/>
    </location>
</feature>
<evidence type="ECO:0000313" key="2">
    <source>
        <dbReference type="EMBL" id="KAK4325597.1"/>
    </source>
</evidence>
<dbReference type="Proteomes" id="UP001292094">
    <property type="component" value="Unassembled WGS sequence"/>
</dbReference>
<keyword evidence="3" id="KW-1185">Reference proteome</keyword>
<reference evidence="2" key="1">
    <citation type="submission" date="2023-11" db="EMBL/GenBank/DDBJ databases">
        <title>Genome assemblies of two species of porcelain crab, Petrolisthes cinctipes and Petrolisthes manimaculis (Anomura: Porcellanidae).</title>
        <authorList>
            <person name="Angst P."/>
        </authorList>
    </citation>
    <scope>NUCLEOTIDE SEQUENCE</scope>
    <source>
        <strain evidence="2">PB745_02</strain>
        <tissue evidence="2">Gill</tissue>
    </source>
</reference>
<evidence type="ECO:0000256" key="1">
    <source>
        <dbReference type="SAM" id="MobiDB-lite"/>
    </source>
</evidence>
<protein>
    <submittedName>
        <fullName evidence="2">Uncharacterized protein</fullName>
    </submittedName>
</protein>
<organism evidence="2 3">
    <name type="scientific">Petrolisthes manimaculis</name>
    <dbReference type="NCBI Taxonomy" id="1843537"/>
    <lineage>
        <taxon>Eukaryota</taxon>
        <taxon>Metazoa</taxon>
        <taxon>Ecdysozoa</taxon>
        <taxon>Arthropoda</taxon>
        <taxon>Crustacea</taxon>
        <taxon>Multicrustacea</taxon>
        <taxon>Malacostraca</taxon>
        <taxon>Eumalacostraca</taxon>
        <taxon>Eucarida</taxon>
        <taxon>Decapoda</taxon>
        <taxon>Pleocyemata</taxon>
        <taxon>Anomura</taxon>
        <taxon>Galatheoidea</taxon>
        <taxon>Porcellanidae</taxon>
        <taxon>Petrolisthes</taxon>
    </lineage>
</organism>
<gene>
    <name evidence="2" type="ORF">Pmani_003839</name>
</gene>
<proteinExistence type="predicted"/>
<evidence type="ECO:0000313" key="3">
    <source>
        <dbReference type="Proteomes" id="UP001292094"/>
    </source>
</evidence>